<evidence type="ECO:0000259" key="9">
    <source>
        <dbReference type="PROSITE" id="PS50011"/>
    </source>
</evidence>
<dbReference type="PROSITE" id="PS50234">
    <property type="entry name" value="VWFA"/>
    <property type="match status" value="1"/>
</dbReference>
<comment type="cofactor">
    <cofactor evidence="7">
        <name>Mg(2+)</name>
        <dbReference type="ChEBI" id="CHEBI:18420"/>
    </cofactor>
</comment>
<dbReference type="OrthoDB" id="10461075at2759"/>
<evidence type="ECO:0000256" key="6">
    <source>
        <dbReference type="PROSITE-ProRule" id="PRU10141"/>
    </source>
</evidence>
<dbReference type="PROSITE" id="PS00108">
    <property type="entry name" value="PROTEIN_KINASE_ST"/>
    <property type="match status" value="1"/>
</dbReference>
<keyword evidence="1 7" id="KW-0723">Serine/threonine-protein kinase</keyword>
<organism evidence="11 12">
    <name type="scientific">Triparma columacea</name>
    <dbReference type="NCBI Taxonomy" id="722753"/>
    <lineage>
        <taxon>Eukaryota</taxon>
        <taxon>Sar</taxon>
        <taxon>Stramenopiles</taxon>
        <taxon>Ochrophyta</taxon>
        <taxon>Bolidophyceae</taxon>
        <taxon>Parmales</taxon>
        <taxon>Triparmaceae</taxon>
        <taxon>Triparma</taxon>
    </lineage>
</organism>
<gene>
    <name evidence="11" type="ORF">TrCOL_g3205</name>
</gene>
<dbReference type="PROSITE" id="PS50011">
    <property type="entry name" value="PROTEIN_KINASE_DOM"/>
    <property type="match status" value="1"/>
</dbReference>
<sequence>MIAKNLKVKGKSDLGEALLSSLHLLSTDSTSPDTTVMKSNYVVLITDGHPNIGVTDTYGVLNLVKNAASALASLPTSLTFLTVGIGSRQPAGILEGLAELEAKVCRSGKWWCEKEDLRTLPRAMAEIAVWVKYGVIEVEIGEDVTRVVRVGGEEYALVGVGDEVKGKWRNRQTGEEGKVEFEVAESPDENVEVRVKAVDCVLNHKKLGMAFSSSPSSLGMLKHAFVEVLELLKRAKGTGERGTEDRILGKGLKSVAKRLEEERIRVVVREGNRMEVERRKSGLSGERNCDGEQGVGEQGVGEQGDHKQSETLSEDGQGDGQRIEDGKFFNMRIGEESYKVNSSIGAGAFGTIYSATDSVGRIRALKRIQNPFTSSYLSLQTEREIRILRHFKGERGLVEVWGWGRQGDDVWLVMELVGTDLGRVIGSSAKLGEGHVLKIAYGLVRGVAKLHEGGVMHRDLKPGNILVDGKCNVKVADFGMARGVEGVVEGEGRAEGGKNNTEYVVTRYYRAPELLLGITSYTAAVDVWSIGCILGELVSRRPLFPGSNYVEQMNMVLGVVGKRIEDVSEYVNEGKVGEFFRDADEGGGGRIGVACGGGVEEVLKSCLRVWDGGRKTAVEVMEMSYFDGIRRDKDIRRVREGERFAEGGGEEGAGERLKVLCGEGGA</sequence>
<dbReference type="Proteomes" id="UP001165065">
    <property type="component" value="Unassembled WGS sequence"/>
</dbReference>
<dbReference type="FunFam" id="1.10.510.10:FF:000624">
    <property type="entry name" value="Mitogen-activated protein kinase"/>
    <property type="match status" value="1"/>
</dbReference>
<dbReference type="EMBL" id="BRYA01000112">
    <property type="protein sequence ID" value="GMI39842.1"/>
    <property type="molecule type" value="Genomic_DNA"/>
</dbReference>
<dbReference type="Gene3D" id="3.40.50.410">
    <property type="entry name" value="von Willebrand factor, type A domain"/>
    <property type="match status" value="1"/>
</dbReference>
<dbReference type="InterPro" id="IPR011009">
    <property type="entry name" value="Kinase-like_dom_sf"/>
</dbReference>
<name>A0A9W7GBS7_9STRA</name>
<feature type="domain" description="Protein kinase" evidence="9">
    <location>
        <begin position="338"/>
        <end position="626"/>
    </location>
</feature>
<reference evidence="12" key="1">
    <citation type="journal article" date="2023" name="Commun. Biol.">
        <title>Genome analysis of Parmales, the sister group of diatoms, reveals the evolutionary specialization of diatoms from phago-mixotrophs to photoautotrophs.</title>
        <authorList>
            <person name="Ban H."/>
            <person name="Sato S."/>
            <person name="Yoshikawa S."/>
            <person name="Yamada K."/>
            <person name="Nakamura Y."/>
            <person name="Ichinomiya M."/>
            <person name="Sato N."/>
            <person name="Blanc-Mathieu R."/>
            <person name="Endo H."/>
            <person name="Kuwata A."/>
            <person name="Ogata H."/>
        </authorList>
    </citation>
    <scope>NUCLEOTIDE SEQUENCE [LARGE SCALE GENOMIC DNA]</scope>
</reference>
<dbReference type="PROSITE" id="PS01351">
    <property type="entry name" value="MAPK"/>
    <property type="match status" value="1"/>
</dbReference>
<feature type="binding site" evidence="6">
    <location>
        <position position="366"/>
    </location>
    <ligand>
        <name>ATP</name>
        <dbReference type="ChEBI" id="CHEBI:30616"/>
    </ligand>
</feature>
<dbReference type="PROSITE" id="PS00107">
    <property type="entry name" value="PROTEIN_KINASE_ATP"/>
    <property type="match status" value="1"/>
</dbReference>
<keyword evidence="12" id="KW-1185">Reference proteome</keyword>
<evidence type="ECO:0000259" key="10">
    <source>
        <dbReference type="PROSITE" id="PS50234"/>
    </source>
</evidence>
<dbReference type="InterPro" id="IPR002035">
    <property type="entry name" value="VWF_A"/>
</dbReference>
<dbReference type="InterPro" id="IPR017441">
    <property type="entry name" value="Protein_kinase_ATP_BS"/>
</dbReference>
<dbReference type="EC" id="2.7.11.24" evidence="7"/>
<dbReference type="Pfam" id="PF00069">
    <property type="entry name" value="Pkinase"/>
    <property type="match status" value="1"/>
</dbReference>
<dbReference type="SUPFAM" id="SSF53300">
    <property type="entry name" value="vWA-like"/>
    <property type="match status" value="1"/>
</dbReference>
<keyword evidence="2 7" id="KW-0808">Transferase</keyword>
<dbReference type="Gene3D" id="1.10.510.10">
    <property type="entry name" value="Transferase(Phosphotransferase) domain 1"/>
    <property type="match status" value="1"/>
</dbReference>
<keyword evidence="5 6" id="KW-0067">ATP-binding</keyword>
<comment type="similarity">
    <text evidence="7">Belongs to the protein kinase superfamily. Ser/Thr protein kinase family. MAP kinase subfamily.</text>
</comment>
<dbReference type="InterPro" id="IPR050117">
    <property type="entry name" value="MAPK"/>
</dbReference>
<feature type="compositionally biased region" description="Gly residues" evidence="8">
    <location>
        <begin position="293"/>
        <end position="302"/>
    </location>
</feature>
<dbReference type="SMART" id="SM00220">
    <property type="entry name" value="S_TKc"/>
    <property type="match status" value="1"/>
</dbReference>
<dbReference type="InterPro" id="IPR008271">
    <property type="entry name" value="Ser/Thr_kinase_AS"/>
</dbReference>
<dbReference type="Gene3D" id="3.30.200.20">
    <property type="entry name" value="Phosphorylase Kinase, domain 1"/>
    <property type="match status" value="1"/>
</dbReference>
<protein>
    <recommendedName>
        <fullName evidence="7">Mitogen-activated protein kinase</fullName>
        <ecNumber evidence="7">2.7.11.24</ecNumber>
    </recommendedName>
</protein>
<dbReference type="GO" id="GO:0004707">
    <property type="term" value="F:MAP kinase activity"/>
    <property type="evidence" value="ECO:0007669"/>
    <property type="project" value="UniProtKB-EC"/>
</dbReference>
<dbReference type="SUPFAM" id="SSF56112">
    <property type="entry name" value="Protein kinase-like (PK-like)"/>
    <property type="match status" value="1"/>
</dbReference>
<comment type="catalytic activity">
    <reaction evidence="7">
        <text>L-threonyl-[protein] + ATP = O-phospho-L-threonyl-[protein] + ADP + H(+)</text>
        <dbReference type="Rhea" id="RHEA:46608"/>
        <dbReference type="Rhea" id="RHEA-COMP:11060"/>
        <dbReference type="Rhea" id="RHEA-COMP:11605"/>
        <dbReference type="ChEBI" id="CHEBI:15378"/>
        <dbReference type="ChEBI" id="CHEBI:30013"/>
        <dbReference type="ChEBI" id="CHEBI:30616"/>
        <dbReference type="ChEBI" id="CHEBI:61977"/>
        <dbReference type="ChEBI" id="CHEBI:456216"/>
        <dbReference type="EC" id="2.7.11.24"/>
    </reaction>
</comment>
<dbReference type="InterPro" id="IPR036465">
    <property type="entry name" value="vWFA_dom_sf"/>
</dbReference>
<evidence type="ECO:0000313" key="12">
    <source>
        <dbReference type="Proteomes" id="UP001165065"/>
    </source>
</evidence>
<keyword evidence="7" id="KW-0460">Magnesium</keyword>
<evidence type="ECO:0000256" key="5">
    <source>
        <dbReference type="ARBA" id="ARBA00022840"/>
    </source>
</evidence>
<accession>A0A9W7GBS7</accession>
<comment type="activity regulation">
    <text evidence="7">Activated by threonine and tyrosine phosphorylation.</text>
</comment>
<evidence type="ECO:0000256" key="2">
    <source>
        <dbReference type="ARBA" id="ARBA00022679"/>
    </source>
</evidence>
<keyword evidence="3 6" id="KW-0547">Nucleotide-binding</keyword>
<evidence type="ECO:0000256" key="7">
    <source>
        <dbReference type="RuleBase" id="RU361165"/>
    </source>
</evidence>
<evidence type="ECO:0000313" key="11">
    <source>
        <dbReference type="EMBL" id="GMI39842.1"/>
    </source>
</evidence>
<feature type="region of interest" description="Disordered" evidence="8">
    <location>
        <begin position="276"/>
        <end position="324"/>
    </location>
</feature>
<evidence type="ECO:0000256" key="3">
    <source>
        <dbReference type="ARBA" id="ARBA00022741"/>
    </source>
</evidence>
<feature type="domain" description="VWFA" evidence="10">
    <location>
        <begin position="1"/>
        <end position="127"/>
    </location>
</feature>
<keyword evidence="4 7" id="KW-0418">Kinase</keyword>
<dbReference type="GO" id="GO:0005524">
    <property type="term" value="F:ATP binding"/>
    <property type="evidence" value="ECO:0007669"/>
    <property type="project" value="UniProtKB-UniRule"/>
</dbReference>
<evidence type="ECO:0000256" key="4">
    <source>
        <dbReference type="ARBA" id="ARBA00022777"/>
    </source>
</evidence>
<dbReference type="AlphaFoldDB" id="A0A9W7GBS7"/>
<evidence type="ECO:0000256" key="8">
    <source>
        <dbReference type="SAM" id="MobiDB-lite"/>
    </source>
</evidence>
<dbReference type="PANTHER" id="PTHR24055">
    <property type="entry name" value="MITOGEN-ACTIVATED PROTEIN KINASE"/>
    <property type="match status" value="1"/>
</dbReference>
<dbReference type="InterPro" id="IPR003527">
    <property type="entry name" value="MAP_kinase_CS"/>
</dbReference>
<comment type="caution">
    <text evidence="11">The sequence shown here is derived from an EMBL/GenBank/DDBJ whole genome shotgun (WGS) entry which is preliminary data.</text>
</comment>
<evidence type="ECO:0000256" key="1">
    <source>
        <dbReference type="ARBA" id="ARBA00022527"/>
    </source>
</evidence>
<dbReference type="InterPro" id="IPR000719">
    <property type="entry name" value="Prot_kinase_dom"/>
</dbReference>
<proteinExistence type="inferred from homology"/>